<keyword evidence="10" id="KW-0472">Membrane</keyword>
<evidence type="ECO:0000256" key="1">
    <source>
        <dbReference type="ARBA" id="ARBA00001971"/>
    </source>
</evidence>
<sequence length="510" mass="57287">MALPLQNIITHHRVLLSIPLAVSLLLLALGLVIGYLMLEALYNLFLHPLRSYPGPKLWAVSQIPYARISVSGQGHRKMLELHKIYGPVIRIGPNAVSYNHPEAMTAIRGHRRGGMAEHGKDPDLFGSHRLSILGADRDNHRRYRQILAHGFSAQTMLEQQPIIKSYIDSFIARIREESAGGVQPIDMVKWYNYTTFDIIGDLSFGEPFGCLQGSTYHPWVAMIFSSVKGLAISAHLERILHNQTLKKLIMPTNLAASLAESRQLATAKVHKRLATQTDRPDFINAMIKRSGSKGKELTFEELTSHARLLITAGSETTATALSAATWYLGMNPRVLAKLTDEVRSAFATEEEIDLNSVQKLSYMLAVLEETLRLYPPSPHGQPRIIAEGGDEILGRYIPGGARAEVIMWALYHNPAYFTQPDDFIPERWLGDPIFANDERQAVQPFSVGPRNCIGKNLAYSEMRQMLARVVWNFDIQLAMDSTDWEKKSEVYLLWNKPPANVYLKPRKMAG</sequence>
<dbReference type="Proteomes" id="UP000054321">
    <property type="component" value="Unassembled WGS sequence"/>
</dbReference>
<evidence type="ECO:0000256" key="9">
    <source>
        <dbReference type="RuleBase" id="RU000461"/>
    </source>
</evidence>
<dbReference type="GO" id="GO:0020037">
    <property type="term" value="F:heme binding"/>
    <property type="evidence" value="ECO:0007669"/>
    <property type="project" value="InterPro"/>
</dbReference>
<evidence type="ECO:0000256" key="2">
    <source>
        <dbReference type="ARBA" id="ARBA00010617"/>
    </source>
</evidence>
<dbReference type="SUPFAM" id="SSF48264">
    <property type="entry name" value="Cytochrome P450"/>
    <property type="match status" value="1"/>
</dbReference>
<accession>A0A0C3DTE6</accession>
<keyword evidence="5 9" id="KW-0560">Oxidoreductase</keyword>
<dbReference type="CDD" id="cd11058">
    <property type="entry name" value="CYP60B-like"/>
    <property type="match status" value="1"/>
</dbReference>
<dbReference type="AlphaFoldDB" id="A0A0C3DTE6"/>
<dbReference type="OrthoDB" id="1470350at2759"/>
<dbReference type="GO" id="GO:0005506">
    <property type="term" value="F:iron ion binding"/>
    <property type="evidence" value="ECO:0007669"/>
    <property type="project" value="InterPro"/>
</dbReference>
<dbReference type="GO" id="GO:0004497">
    <property type="term" value="F:monooxygenase activity"/>
    <property type="evidence" value="ECO:0007669"/>
    <property type="project" value="UniProtKB-KW"/>
</dbReference>
<proteinExistence type="inferred from homology"/>
<dbReference type="InParanoid" id="A0A0C3DTE6"/>
<evidence type="ECO:0000256" key="8">
    <source>
        <dbReference type="PIRSR" id="PIRSR602401-1"/>
    </source>
</evidence>
<evidence type="ECO:0000313" key="12">
    <source>
        <dbReference type="Proteomes" id="UP000054321"/>
    </source>
</evidence>
<evidence type="ECO:0000256" key="4">
    <source>
        <dbReference type="ARBA" id="ARBA00022723"/>
    </source>
</evidence>
<evidence type="ECO:0000256" key="10">
    <source>
        <dbReference type="SAM" id="Phobius"/>
    </source>
</evidence>
<dbReference type="PANTHER" id="PTHR24305:SF230">
    <property type="entry name" value="P450, PUTATIVE (EUROFUNG)-RELATED"/>
    <property type="match status" value="1"/>
</dbReference>
<evidence type="ECO:0000256" key="7">
    <source>
        <dbReference type="ARBA" id="ARBA00023033"/>
    </source>
</evidence>
<dbReference type="Gene3D" id="1.10.630.10">
    <property type="entry name" value="Cytochrome P450"/>
    <property type="match status" value="1"/>
</dbReference>
<dbReference type="Pfam" id="PF00067">
    <property type="entry name" value="p450"/>
    <property type="match status" value="1"/>
</dbReference>
<evidence type="ECO:0000313" key="11">
    <source>
        <dbReference type="EMBL" id="KIN05348.1"/>
    </source>
</evidence>
<keyword evidence="12" id="KW-1185">Reference proteome</keyword>
<keyword evidence="4 8" id="KW-0479">Metal-binding</keyword>
<evidence type="ECO:0000256" key="6">
    <source>
        <dbReference type="ARBA" id="ARBA00023004"/>
    </source>
</evidence>
<evidence type="ECO:0008006" key="13">
    <source>
        <dbReference type="Google" id="ProtNLM"/>
    </source>
</evidence>
<reference evidence="12" key="2">
    <citation type="submission" date="2015-01" db="EMBL/GenBank/DDBJ databases">
        <title>Evolutionary Origins and Diversification of the Mycorrhizal Mutualists.</title>
        <authorList>
            <consortium name="DOE Joint Genome Institute"/>
            <consortium name="Mycorrhizal Genomics Consortium"/>
            <person name="Kohler A."/>
            <person name="Kuo A."/>
            <person name="Nagy L.G."/>
            <person name="Floudas D."/>
            <person name="Copeland A."/>
            <person name="Barry K.W."/>
            <person name="Cichocki N."/>
            <person name="Veneault-Fourrey C."/>
            <person name="LaButti K."/>
            <person name="Lindquist E.A."/>
            <person name="Lipzen A."/>
            <person name="Lundell T."/>
            <person name="Morin E."/>
            <person name="Murat C."/>
            <person name="Riley R."/>
            <person name="Ohm R."/>
            <person name="Sun H."/>
            <person name="Tunlid A."/>
            <person name="Henrissat B."/>
            <person name="Grigoriev I.V."/>
            <person name="Hibbett D.S."/>
            <person name="Martin F."/>
        </authorList>
    </citation>
    <scope>NUCLEOTIDE SEQUENCE [LARGE SCALE GENOMIC DNA]</scope>
    <source>
        <strain evidence="12">Zn</strain>
    </source>
</reference>
<dbReference type="InterPro" id="IPR050121">
    <property type="entry name" value="Cytochrome_P450_monoxygenase"/>
</dbReference>
<dbReference type="STRING" id="913774.A0A0C3DTE6"/>
<evidence type="ECO:0000256" key="5">
    <source>
        <dbReference type="ARBA" id="ARBA00023002"/>
    </source>
</evidence>
<dbReference type="InterPro" id="IPR002401">
    <property type="entry name" value="Cyt_P450_E_grp-I"/>
</dbReference>
<gene>
    <name evidence="11" type="ORF">OIDMADRAFT_51158</name>
</gene>
<dbReference type="GO" id="GO:0016705">
    <property type="term" value="F:oxidoreductase activity, acting on paired donors, with incorporation or reduction of molecular oxygen"/>
    <property type="evidence" value="ECO:0007669"/>
    <property type="project" value="InterPro"/>
</dbReference>
<keyword evidence="3 8" id="KW-0349">Heme</keyword>
<dbReference type="PRINTS" id="PR00385">
    <property type="entry name" value="P450"/>
</dbReference>
<feature type="binding site" description="axial binding residue" evidence="8">
    <location>
        <position position="452"/>
    </location>
    <ligand>
        <name>heme</name>
        <dbReference type="ChEBI" id="CHEBI:30413"/>
    </ligand>
    <ligandPart>
        <name>Fe</name>
        <dbReference type="ChEBI" id="CHEBI:18248"/>
    </ligandPart>
</feature>
<keyword evidence="10" id="KW-1133">Transmembrane helix</keyword>
<reference evidence="11 12" key="1">
    <citation type="submission" date="2014-04" db="EMBL/GenBank/DDBJ databases">
        <authorList>
            <consortium name="DOE Joint Genome Institute"/>
            <person name="Kuo A."/>
            <person name="Martino E."/>
            <person name="Perotto S."/>
            <person name="Kohler A."/>
            <person name="Nagy L.G."/>
            <person name="Floudas D."/>
            <person name="Copeland A."/>
            <person name="Barry K.W."/>
            <person name="Cichocki N."/>
            <person name="Veneault-Fourrey C."/>
            <person name="LaButti K."/>
            <person name="Lindquist E.A."/>
            <person name="Lipzen A."/>
            <person name="Lundell T."/>
            <person name="Morin E."/>
            <person name="Murat C."/>
            <person name="Sun H."/>
            <person name="Tunlid A."/>
            <person name="Henrissat B."/>
            <person name="Grigoriev I.V."/>
            <person name="Hibbett D.S."/>
            <person name="Martin F."/>
            <person name="Nordberg H.P."/>
            <person name="Cantor M.N."/>
            <person name="Hua S.X."/>
        </authorList>
    </citation>
    <scope>NUCLEOTIDE SEQUENCE [LARGE SCALE GENOMIC DNA]</scope>
    <source>
        <strain evidence="11 12">Zn</strain>
    </source>
</reference>
<dbReference type="FunFam" id="1.10.630.10:FF:000047">
    <property type="entry name" value="Cytochrome P450 monooxygenase"/>
    <property type="match status" value="1"/>
</dbReference>
<dbReference type="PROSITE" id="PS00086">
    <property type="entry name" value="CYTOCHROME_P450"/>
    <property type="match status" value="1"/>
</dbReference>
<dbReference type="GO" id="GO:0009403">
    <property type="term" value="P:toxin biosynthetic process"/>
    <property type="evidence" value="ECO:0007669"/>
    <property type="project" value="UniProtKB-ARBA"/>
</dbReference>
<dbReference type="PANTHER" id="PTHR24305">
    <property type="entry name" value="CYTOCHROME P450"/>
    <property type="match status" value="1"/>
</dbReference>
<dbReference type="InterPro" id="IPR001128">
    <property type="entry name" value="Cyt_P450"/>
</dbReference>
<keyword evidence="6 8" id="KW-0408">Iron</keyword>
<organism evidence="11 12">
    <name type="scientific">Oidiodendron maius (strain Zn)</name>
    <dbReference type="NCBI Taxonomy" id="913774"/>
    <lineage>
        <taxon>Eukaryota</taxon>
        <taxon>Fungi</taxon>
        <taxon>Dikarya</taxon>
        <taxon>Ascomycota</taxon>
        <taxon>Pezizomycotina</taxon>
        <taxon>Leotiomycetes</taxon>
        <taxon>Leotiomycetes incertae sedis</taxon>
        <taxon>Myxotrichaceae</taxon>
        <taxon>Oidiodendron</taxon>
    </lineage>
</organism>
<keyword evidence="7 9" id="KW-0503">Monooxygenase</keyword>
<protein>
    <recommendedName>
        <fullName evidence="13">Cytochrome P450 monooxygenase</fullName>
    </recommendedName>
</protein>
<evidence type="ECO:0000256" key="3">
    <source>
        <dbReference type="ARBA" id="ARBA00022617"/>
    </source>
</evidence>
<dbReference type="EMBL" id="KN832872">
    <property type="protein sequence ID" value="KIN05348.1"/>
    <property type="molecule type" value="Genomic_DNA"/>
</dbReference>
<dbReference type="InterPro" id="IPR017972">
    <property type="entry name" value="Cyt_P450_CS"/>
</dbReference>
<comment type="similarity">
    <text evidence="2 9">Belongs to the cytochrome P450 family.</text>
</comment>
<feature type="transmembrane region" description="Helical" evidence="10">
    <location>
        <begin position="14"/>
        <end position="38"/>
    </location>
</feature>
<dbReference type="InterPro" id="IPR036396">
    <property type="entry name" value="Cyt_P450_sf"/>
</dbReference>
<comment type="cofactor">
    <cofactor evidence="1 8">
        <name>heme</name>
        <dbReference type="ChEBI" id="CHEBI:30413"/>
    </cofactor>
</comment>
<dbReference type="PRINTS" id="PR00463">
    <property type="entry name" value="EP450I"/>
</dbReference>
<dbReference type="HOGENOM" id="CLU_001570_14_11_1"/>
<keyword evidence="10" id="KW-0812">Transmembrane</keyword>
<name>A0A0C3DTE6_OIDMZ</name>